<dbReference type="Gene3D" id="3.40.350.10">
    <property type="entry name" value="Creatinase/prolidase N-terminal domain"/>
    <property type="match status" value="2"/>
</dbReference>
<dbReference type="PANTHER" id="PTHR43763:SF6">
    <property type="entry name" value="XAA-PRO AMINOPEPTIDASE 1"/>
    <property type="match status" value="1"/>
</dbReference>
<dbReference type="GO" id="GO:0070006">
    <property type="term" value="F:metalloaminopeptidase activity"/>
    <property type="evidence" value="ECO:0007669"/>
    <property type="project" value="InterPro"/>
</dbReference>
<accession>A0A0B3WP68</accession>
<dbReference type="EMBL" id="JWHR01000115">
    <property type="protein sequence ID" value="KHS56295.1"/>
    <property type="molecule type" value="Genomic_DNA"/>
</dbReference>
<dbReference type="STRING" id="1577792.QX51_14540"/>
<dbReference type="FunFam" id="3.40.350.10:FF:000003">
    <property type="entry name" value="Xaa-pro aminopeptidase P"/>
    <property type="match status" value="1"/>
</dbReference>
<dbReference type="AlphaFoldDB" id="A0A0B3WP68"/>
<dbReference type="InterPro" id="IPR029149">
    <property type="entry name" value="Creatin/AminoP/Spt16_N"/>
</dbReference>
<dbReference type="InterPro" id="IPR000994">
    <property type="entry name" value="Pept_M24"/>
</dbReference>
<dbReference type="Proteomes" id="UP000031189">
    <property type="component" value="Unassembled WGS sequence"/>
</dbReference>
<dbReference type="Pfam" id="PF16188">
    <property type="entry name" value="Peptidase_M24_C"/>
    <property type="match status" value="1"/>
</dbReference>
<dbReference type="GO" id="GO:0005737">
    <property type="term" value="C:cytoplasm"/>
    <property type="evidence" value="ECO:0007669"/>
    <property type="project" value="UniProtKB-ARBA"/>
</dbReference>
<dbReference type="PANTHER" id="PTHR43763">
    <property type="entry name" value="XAA-PRO AMINOPEPTIDASE 1"/>
    <property type="match status" value="1"/>
</dbReference>
<feature type="domain" description="Peptidase M24" evidence="4">
    <location>
        <begin position="310"/>
        <end position="528"/>
    </location>
</feature>
<dbReference type="InterPro" id="IPR032416">
    <property type="entry name" value="Peptidase_M24_C"/>
</dbReference>
<protein>
    <submittedName>
        <fullName evidence="7">Peptidase M24</fullName>
    </submittedName>
</protein>
<reference evidence="7 8" key="1">
    <citation type="submission" date="2014-12" db="EMBL/GenBank/DDBJ databases">
        <title>Draft genome sequence of Terrisporobacter sp. 08-306576, isolated from the blood culture of a bacteremia patient.</title>
        <authorList>
            <person name="Lund L.C."/>
            <person name="Sydenham T.V."/>
            <person name="Hogh S.V."/>
            <person name="Skov M.N."/>
            <person name="Kemp M."/>
            <person name="Justesen U.S."/>
        </authorList>
    </citation>
    <scope>NUCLEOTIDE SEQUENCE [LARGE SCALE GENOMIC DNA]</scope>
    <source>
        <strain evidence="7 8">08-306576</strain>
    </source>
</reference>
<evidence type="ECO:0000256" key="1">
    <source>
        <dbReference type="ARBA" id="ARBA00008766"/>
    </source>
</evidence>
<feature type="domain" description="Creatinase N-terminal" evidence="5">
    <location>
        <begin position="6"/>
        <end position="134"/>
    </location>
</feature>
<keyword evidence="3" id="KW-0378">Hydrolase</keyword>
<dbReference type="InterPro" id="IPR050422">
    <property type="entry name" value="X-Pro_aminopeptidase_P"/>
</dbReference>
<dbReference type="FunFam" id="3.90.230.10:FF:000009">
    <property type="entry name" value="xaa-Pro aminopeptidase 2"/>
    <property type="match status" value="1"/>
</dbReference>
<dbReference type="GO" id="GO:0046872">
    <property type="term" value="F:metal ion binding"/>
    <property type="evidence" value="ECO:0007669"/>
    <property type="project" value="UniProtKB-KW"/>
</dbReference>
<organism evidence="7 8">
    <name type="scientific">Terrisporobacter othiniensis</name>
    <dbReference type="NCBI Taxonomy" id="1577792"/>
    <lineage>
        <taxon>Bacteria</taxon>
        <taxon>Bacillati</taxon>
        <taxon>Bacillota</taxon>
        <taxon>Clostridia</taxon>
        <taxon>Peptostreptococcales</taxon>
        <taxon>Peptostreptococcaceae</taxon>
        <taxon>Terrisporobacter</taxon>
    </lineage>
</organism>
<dbReference type="Pfam" id="PF16189">
    <property type="entry name" value="Creatinase_N_2"/>
    <property type="match status" value="1"/>
</dbReference>
<dbReference type="SUPFAM" id="SSF55920">
    <property type="entry name" value="Creatinase/aminopeptidase"/>
    <property type="match status" value="1"/>
</dbReference>
<proteinExistence type="inferred from homology"/>
<dbReference type="Pfam" id="PF00557">
    <property type="entry name" value="Peptidase_M24"/>
    <property type="match status" value="1"/>
</dbReference>
<dbReference type="InterPro" id="IPR000587">
    <property type="entry name" value="Creatinase_N"/>
</dbReference>
<comment type="similarity">
    <text evidence="1">Belongs to the peptidase M24B family.</text>
</comment>
<dbReference type="OrthoDB" id="9806388at2"/>
<dbReference type="CDD" id="cd01085">
    <property type="entry name" value="APP"/>
    <property type="match status" value="1"/>
</dbReference>
<keyword evidence="8" id="KW-1185">Reference proteome</keyword>
<evidence type="ECO:0000256" key="2">
    <source>
        <dbReference type="ARBA" id="ARBA00022723"/>
    </source>
</evidence>
<evidence type="ECO:0000259" key="4">
    <source>
        <dbReference type="Pfam" id="PF00557"/>
    </source>
</evidence>
<feature type="domain" description="Peptidase M24 C-terminal" evidence="6">
    <location>
        <begin position="537"/>
        <end position="597"/>
    </location>
</feature>
<dbReference type="InterPro" id="IPR033740">
    <property type="entry name" value="Pept_M24B"/>
</dbReference>
<evidence type="ECO:0000259" key="5">
    <source>
        <dbReference type="Pfam" id="PF01321"/>
    </source>
</evidence>
<gene>
    <name evidence="7" type="ORF">QX51_14540</name>
</gene>
<dbReference type="RefSeq" id="WP_039680618.1">
    <property type="nucleotide sequence ID" value="NZ_JWHR01000115.1"/>
</dbReference>
<sequence length="597" mass="68187">MSIASRVSALRKIMEERNIDAYIIPSADNHQSEYVGEHFKSRQFISGFKGSAGTVVITKEKAGLWTDGRYFIQAEKELSGSGIDLFKMGEEGVPTVNEFVIENMPKNGILGFDGRLISAGEGLELKAELEKKNVIIKYDEDLIDSVWEDRPSISEEKAFVLEEKYAGESFQSKINRIRNVMKENSATIHVVTTLDEVAWIFNIRGNDVSYTPVVLAYAAITLDNAYLFIDEKKLDDDIKLEFNKSNIEIRPYNDVYDFIKKLDDKEVIMLDTERVNYSLYNNISENIKKIEIENPAVLMKAIKNKTELNNMKKAYIKDGIACTKFMYWLKTNVGKIKISELSASEKLLQLRKEQEGFFDLSFETIAGYKEHAAMMHYAATEESDYEIDAEHMFLVDSGGHYLEGTTDITRTYILGEIDDELKTHYTAVARGMINLSMAKFLYGCRGYNLDILARGPMWDMGIDYKCGTGHGVGYMLSVHEGPSGFRWYIVPSKHETTPFEEGMVITNEPGIYMEGSHGIRIENQLVVKKLEKNINGQFMAFDTITMCPIDLDGINPSLMTEREKSFLNDYHKNVYETISPYLSDEERSWLKEYTREI</sequence>
<evidence type="ECO:0000256" key="3">
    <source>
        <dbReference type="ARBA" id="ARBA00022801"/>
    </source>
</evidence>
<name>A0A0B3WP68_9FIRM</name>
<dbReference type="InterPro" id="IPR036005">
    <property type="entry name" value="Creatinase/aminopeptidase-like"/>
</dbReference>
<evidence type="ECO:0000313" key="7">
    <source>
        <dbReference type="EMBL" id="KHS56295.1"/>
    </source>
</evidence>
<comment type="caution">
    <text evidence="7">The sequence shown here is derived from an EMBL/GenBank/DDBJ whole genome shotgun (WGS) entry which is preliminary data.</text>
</comment>
<dbReference type="SUPFAM" id="SSF53092">
    <property type="entry name" value="Creatinase/prolidase N-terminal domain"/>
    <property type="match status" value="2"/>
</dbReference>
<dbReference type="Pfam" id="PF01321">
    <property type="entry name" value="Creatinase_N"/>
    <property type="match status" value="1"/>
</dbReference>
<keyword evidence="2" id="KW-0479">Metal-binding</keyword>
<evidence type="ECO:0000259" key="6">
    <source>
        <dbReference type="Pfam" id="PF16188"/>
    </source>
</evidence>
<dbReference type="Gene3D" id="3.90.230.10">
    <property type="entry name" value="Creatinase/methionine aminopeptidase superfamily"/>
    <property type="match status" value="1"/>
</dbReference>
<evidence type="ECO:0000313" key="8">
    <source>
        <dbReference type="Proteomes" id="UP000031189"/>
    </source>
</evidence>